<keyword evidence="9" id="KW-1185">Reference proteome</keyword>
<sequence>MKFPLAAASLLALSAPVSAQEYQSIIYVSPNPVGINDFLQLGADGTMRIAEEMGLDAKIFESSDPTVKLQNLEAAAQEADIVVAITFEFDEILADVARDYPETQFLQVDSCTPDAPENVHCSVFREYETAFLAGAVAALTSETGTIGAIGALDIPFIHRYTDAFIAGAEHVMPEIEVAPTLWIGGDNPFADPARGQQRATIMASGGADRILTAASGTNGGVFRALEDFPGAAGFGVDINQCLQAPGVVMDNIEKNTDIVVEMGVRGIIEGTQPAIVALGLADEGMTLTSLKPGVEDSECLIANYPEVIEQVAALRDQIVAGELEVADPMQMAE</sequence>
<keyword evidence="2" id="KW-1003">Cell membrane</keyword>
<feature type="domain" description="ABC transporter substrate-binding protein PnrA-like" evidence="7">
    <location>
        <begin position="43"/>
        <end position="325"/>
    </location>
</feature>
<evidence type="ECO:0000256" key="3">
    <source>
        <dbReference type="ARBA" id="ARBA00022729"/>
    </source>
</evidence>
<dbReference type="InterPro" id="IPR003760">
    <property type="entry name" value="PnrA-like"/>
</dbReference>
<feature type="signal peptide" evidence="6">
    <location>
        <begin position="1"/>
        <end position="19"/>
    </location>
</feature>
<evidence type="ECO:0000256" key="5">
    <source>
        <dbReference type="ARBA" id="ARBA00023288"/>
    </source>
</evidence>
<dbReference type="Pfam" id="PF02608">
    <property type="entry name" value="Bmp"/>
    <property type="match status" value="1"/>
</dbReference>
<dbReference type="Gene3D" id="3.40.50.2300">
    <property type="match status" value="2"/>
</dbReference>
<keyword evidence="5" id="KW-0449">Lipoprotein</keyword>
<dbReference type="GO" id="GO:0005886">
    <property type="term" value="C:plasma membrane"/>
    <property type="evidence" value="ECO:0007669"/>
    <property type="project" value="UniProtKB-SubCell"/>
</dbReference>
<reference evidence="8 9" key="1">
    <citation type="submission" date="2020-02" db="EMBL/GenBank/DDBJ databases">
        <title>Pseudoroseicyclus tamarix, sp. nov., isolated from offshore sediment of a Tamarix chinensis forest.</title>
        <authorList>
            <person name="Gai Y."/>
        </authorList>
    </citation>
    <scope>NUCLEOTIDE SEQUENCE [LARGE SCALE GENOMIC DNA]</scope>
    <source>
        <strain evidence="8 9">CLL3-39</strain>
    </source>
</reference>
<dbReference type="CDD" id="cd06354">
    <property type="entry name" value="PBP1_PrnA-like"/>
    <property type="match status" value="1"/>
</dbReference>
<evidence type="ECO:0000313" key="8">
    <source>
        <dbReference type="EMBL" id="NDV00522.1"/>
    </source>
</evidence>
<comment type="caution">
    <text evidence="8">The sequence shown here is derived from an EMBL/GenBank/DDBJ whole genome shotgun (WGS) entry which is preliminary data.</text>
</comment>
<evidence type="ECO:0000256" key="4">
    <source>
        <dbReference type="ARBA" id="ARBA00023136"/>
    </source>
</evidence>
<evidence type="ECO:0000259" key="7">
    <source>
        <dbReference type="Pfam" id="PF02608"/>
    </source>
</evidence>
<evidence type="ECO:0000256" key="1">
    <source>
        <dbReference type="ARBA" id="ARBA00004236"/>
    </source>
</evidence>
<proteinExistence type="predicted"/>
<comment type="subcellular location">
    <subcellularLocation>
        <location evidence="1">Cell membrane</location>
    </subcellularLocation>
</comment>
<protein>
    <submittedName>
        <fullName evidence="8">BMP family ABC transporter substrate-binding protein</fullName>
    </submittedName>
</protein>
<dbReference type="Proteomes" id="UP000474757">
    <property type="component" value="Unassembled WGS sequence"/>
</dbReference>
<organism evidence="8 9">
    <name type="scientific">Pseudoroseicyclus tamaricis</name>
    <dbReference type="NCBI Taxonomy" id="2705421"/>
    <lineage>
        <taxon>Bacteria</taxon>
        <taxon>Pseudomonadati</taxon>
        <taxon>Pseudomonadota</taxon>
        <taxon>Alphaproteobacteria</taxon>
        <taxon>Rhodobacterales</taxon>
        <taxon>Paracoccaceae</taxon>
        <taxon>Pseudoroseicyclus</taxon>
    </lineage>
</organism>
<dbReference type="PANTHER" id="PTHR34296:SF2">
    <property type="entry name" value="ABC TRANSPORTER GUANOSINE-BINDING PROTEIN NUPN"/>
    <property type="match status" value="1"/>
</dbReference>
<dbReference type="InterPro" id="IPR050957">
    <property type="entry name" value="BMP_lipoprotein"/>
</dbReference>
<dbReference type="EMBL" id="JAAGAB010000001">
    <property type="protein sequence ID" value="NDV00522.1"/>
    <property type="molecule type" value="Genomic_DNA"/>
</dbReference>
<evidence type="ECO:0000256" key="2">
    <source>
        <dbReference type="ARBA" id="ARBA00022475"/>
    </source>
</evidence>
<feature type="chain" id="PRO_5025417999" evidence="6">
    <location>
        <begin position="20"/>
        <end position="333"/>
    </location>
</feature>
<evidence type="ECO:0000313" key="9">
    <source>
        <dbReference type="Proteomes" id="UP000474757"/>
    </source>
</evidence>
<dbReference type="AlphaFoldDB" id="A0A6B2JYS9"/>
<accession>A0A6B2JYS9</accession>
<keyword evidence="4" id="KW-0472">Membrane</keyword>
<gene>
    <name evidence="8" type="ORF">GZA08_06015</name>
</gene>
<evidence type="ECO:0000256" key="6">
    <source>
        <dbReference type="SAM" id="SignalP"/>
    </source>
</evidence>
<dbReference type="PANTHER" id="PTHR34296">
    <property type="entry name" value="TRANSCRIPTIONAL ACTIVATOR PROTEIN MED"/>
    <property type="match status" value="1"/>
</dbReference>
<keyword evidence="3 6" id="KW-0732">Signal</keyword>
<name>A0A6B2JYS9_9RHOB</name>
<dbReference type="RefSeq" id="WP_163890915.1">
    <property type="nucleotide sequence ID" value="NZ_JAAFYS010000001.1"/>
</dbReference>